<dbReference type="CDD" id="cd16894">
    <property type="entry name" value="MltD-like"/>
    <property type="match status" value="1"/>
</dbReference>
<sequence>MRPDYHHSRLAWTFPIALLAITLILNGCSGSGGKRDRDDSDNDVGASATFPVPTEIKGNVDFWRHVYGVWSRGEVAIHDDEHMGVIYEVAKIPGAIQAGYSASQKDWLDGRLSDYISALRGLEERIRSRQTLTSRDKDLLEKFENSGGKVAVYGAADRLRAQRGLRERFRRSLEVSGRYDQTFREIMQSHNVPADLAYLPHVESSFQMNAKSSVGASGVWQFMPATGRIYMTVNDNIDERYDPILAADGAARYLSQAYRRLKSWPLAITSYNHGQGGMAKAKAQHGDQIGKIVKNYNGKAFGFASRNYYAEFIAAREVAHNAQRYFPEGVNYERPWPYDRLVLAHTMPATNLARYYGTSTAQLADLNLHWRDAVREGRANLPAGSTIWLPEGSIRRVGSQPPPVSASLLARNPSPPKPTTPRVAAVANTQSLKEQSTAPARMVATKVIPKTRYHVVQPQETLYRVAAINGLSVSELRRLNQMGADDNNIQPGQKLKVGI</sequence>
<dbReference type="SUPFAM" id="SSF53955">
    <property type="entry name" value="Lysozyme-like"/>
    <property type="match status" value="1"/>
</dbReference>
<name>A0A2S7XN27_9GAMM</name>
<feature type="region of interest" description="Disordered" evidence="2">
    <location>
        <begin position="398"/>
        <end position="421"/>
    </location>
</feature>
<dbReference type="InterPro" id="IPR023346">
    <property type="entry name" value="Lysozyme-like_dom_sf"/>
</dbReference>
<dbReference type="EMBL" id="PPGH01000038">
    <property type="protein sequence ID" value="PQJ94983.1"/>
    <property type="molecule type" value="Genomic_DNA"/>
</dbReference>
<dbReference type="OrthoDB" id="9815002at2"/>
<dbReference type="PANTHER" id="PTHR37423">
    <property type="entry name" value="SOLUBLE LYTIC MUREIN TRANSGLYCOSYLASE-RELATED"/>
    <property type="match status" value="1"/>
</dbReference>
<dbReference type="RefSeq" id="WP_105074948.1">
    <property type="nucleotide sequence ID" value="NZ_PPGH01000038.1"/>
</dbReference>
<feature type="domain" description="LysM" evidence="3">
    <location>
        <begin position="452"/>
        <end position="497"/>
    </location>
</feature>
<dbReference type="SMART" id="SM00257">
    <property type="entry name" value="LysM"/>
    <property type="match status" value="1"/>
</dbReference>
<dbReference type="Pfam" id="PF01464">
    <property type="entry name" value="SLT"/>
    <property type="match status" value="1"/>
</dbReference>
<gene>
    <name evidence="4" type="ORF">CXB77_17955</name>
</gene>
<dbReference type="PROSITE" id="PS51782">
    <property type="entry name" value="LYSM"/>
    <property type="match status" value="1"/>
</dbReference>
<organism evidence="4 5">
    <name type="scientific">Chromatium okenii</name>
    <dbReference type="NCBI Taxonomy" id="61644"/>
    <lineage>
        <taxon>Bacteria</taxon>
        <taxon>Pseudomonadati</taxon>
        <taxon>Pseudomonadota</taxon>
        <taxon>Gammaproteobacteria</taxon>
        <taxon>Chromatiales</taxon>
        <taxon>Chromatiaceae</taxon>
        <taxon>Chromatium</taxon>
    </lineage>
</organism>
<evidence type="ECO:0000313" key="5">
    <source>
        <dbReference type="Proteomes" id="UP000239936"/>
    </source>
</evidence>
<comment type="similarity">
    <text evidence="1">Belongs to the transglycosylase Slt family.</text>
</comment>
<dbReference type="InterPro" id="IPR036779">
    <property type="entry name" value="LysM_dom_sf"/>
</dbReference>
<dbReference type="Pfam" id="PF01476">
    <property type="entry name" value="LysM"/>
    <property type="match status" value="1"/>
</dbReference>
<evidence type="ECO:0000256" key="1">
    <source>
        <dbReference type="ARBA" id="ARBA00007734"/>
    </source>
</evidence>
<protein>
    <submittedName>
        <fullName evidence="4">Lytic transglycosylase</fullName>
    </submittedName>
</protein>
<reference evidence="4 5" key="1">
    <citation type="submission" date="2018-01" db="EMBL/GenBank/DDBJ databases">
        <title>The complete genome sequence of Chromatium okenii LaCa, a purple sulfur bacterium with a turbulent life.</title>
        <authorList>
            <person name="Luedin S.M."/>
            <person name="Liechti N."/>
            <person name="Storelli N."/>
            <person name="Danza F."/>
            <person name="Wittwer M."/>
            <person name="Pothier J.F."/>
            <person name="Tonolla M.A."/>
        </authorList>
    </citation>
    <scope>NUCLEOTIDE SEQUENCE [LARGE SCALE GENOMIC DNA]</scope>
    <source>
        <strain evidence="4 5">LaCa</strain>
    </source>
</reference>
<dbReference type="InterPro" id="IPR018392">
    <property type="entry name" value="LysM"/>
</dbReference>
<dbReference type="Proteomes" id="UP000239936">
    <property type="component" value="Unassembled WGS sequence"/>
</dbReference>
<evidence type="ECO:0000256" key="2">
    <source>
        <dbReference type="SAM" id="MobiDB-lite"/>
    </source>
</evidence>
<evidence type="ECO:0000259" key="3">
    <source>
        <dbReference type="PROSITE" id="PS51782"/>
    </source>
</evidence>
<dbReference type="SUPFAM" id="SSF54106">
    <property type="entry name" value="LysM domain"/>
    <property type="match status" value="1"/>
</dbReference>
<dbReference type="Gene3D" id="1.10.530.10">
    <property type="match status" value="1"/>
</dbReference>
<keyword evidence="5" id="KW-1185">Reference proteome</keyword>
<comment type="caution">
    <text evidence="4">The sequence shown here is derived from an EMBL/GenBank/DDBJ whole genome shotgun (WGS) entry which is preliminary data.</text>
</comment>
<accession>A0A2S7XN27</accession>
<evidence type="ECO:0000313" key="4">
    <source>
        <dbReference type="EMBL" id="PQJ94983.1"/>
    </source>
</evidence>
<dbReference type="CDD" id="cd00118">
    <property type="entry name" value="LysM"/>
    <property type="match status" value="1"/>
</dbReference>
<dbReference type="Gene3D" id="3.10.350.10">
    <property type="entry name" value="LysM domain"/>
    <property type="match status" value="1"/>
</dbReference>
<dbReference type="InterPro" id="IPR008258">
    <property type="entry name" value="Transglycosylase_SLT_dom_1"/>
</dbReference>
<dbReference type="PANTHER" id="PTHR37423:SF2">
    <property type="entry name" value="MEMBRANE-BOUND LYTIC MUREIN TRANSGLYCOSYLASE C"/>
    <property type="match status" value="1"/>
</dbReference>
<proteinExistence type="inferred from homology"/>
<dbReference type="AlphaFoldDB" id="A0A2S7XN27"/>